<feature type="transmembrane region" description="Helical" evidence="1">
    <location>
        <begin position="112"/>
        <end position="135"/>
    </location>
</feature>
<gene>
    <name evidence="2" type="ORF">D3H55_00925</name>
</gene>
<reference evidence="2 3" key="1">
    <citation type="submission" date="2018-09" db="EMBL/GenBank/DDBJ databases">
        <title>Bacillus saliacetes sp. nov., isolated from Thai shrimp paste (Ka-pi).</title>
        <authorList>
            <person name="Daroonpunt R."/>
            <person name="Tanasupawat S."/>
            <person name="Yiamsombut S."/>
        </authorList>
    </citation>
    <scope>NUCLEOTIDE SEQUENCE [LARGE SCALE GENOMIC DNA]</scope>
    <source>
        <strain evidence="2 3">SKP7-4</strain>
    </source>
</reference>
<dbReference type="EMBL" id="QXIR01000001">
    <property type="protein sequence ID" value="RIW38946.1"/>
    <property type="molecule type" value="Genomic_DNA"/>
</dbReference>
<keyword evidence="1" id="KW-0472">Membrane</keyword>
<evidence type="ECO:0000313" key="2">
    <source>
        <dbReference type="EMBL" id="RIW38946.1"/>
    </source>
</evidence>
<feature type="transmembrane region" description="Helical" evidence="1">
    <location>
        <begin position="156"/>
        <end position="177"/>
    </location>
</feature>
<comment type="caution">
    <text evidence="2">The sequence shown here is derived from an EMBL/GenBank/DDBJ whole genome shotgun (WGS) entry which is preliminary data.</text>
</comment>
<keyword evidence="3" id="KW-1185">Reference proteome</keyword>
<sequence>MKNKQAINEIMLSYLNLQTPKENRGNILVFVLILTDLIGVLPILAQPFSWTFFWPVIIPTVLIHLAAIPLVLTPYKLELPYYLFMGIYGIFNAYLYFLVVQKLVYLHMGVQGVLPFVMGLFLLIGLLVLFQVFNLKMLYSGTYYKLQRNEMKINTYPYLAAAGIGYVIAQFLMSSFFTDSFQIIIMVVLYSLISLVPAFFSIFLHKFFYLKKNIVSVRSLYPEFGLSKKARESARREKRAQ</sequence>
<proteinExistence type="predicted"/>
<accession>A0A3A1RBA5</accession>
<name>A0A3A1RBA5_9BACI</name>
<dbReference type="OrthoDB" id="2860003at2"/>
<feature type="transmembrane region" description="Helical" evidence="1">
    <location>
        <begin position="51"/>
        <end position="72"/>
    </location>
</feature>
<feature type="transmembrane region" description="Helical" evidence="1">
    <location>
        <begin position="183"/>
        <end position="204"/>
    </location>
</feature>
<dbReference type="AlphaFoldDB" id="A0A3A1RBA5"/>
<feature type="transmembrane region" description="Helical" evidence="1">
    <location>
        <begin position="79"/>
        <end position="100"/>
    </location>
</feature>
<organism evidence="2 3">
    <name type="scientific">Bacillus salacetis</name>
    <dbReference type="NCBI Taxonomy" id="2315464"/>
    <lineage>
        <taxon>Bacteria</taxon>
        <taxon>Bacillati</taxon>
        <taxon>Bacillota</taxon>
        <taxon>Bacilli</taxon>
        <taxon>Bacillales</taxon>
        <taxon>Bacillaceae</taxon>
        <taxon>Bacillus</taxon>
    </lineage>
</organism>
<protein>
    <submittedName>
        <fullName evidence="2">Uncharacterized protein</fullName>
    </submittedName>
</protein>
<keyword evidence="1" id="KW-0812">Transmembrane</keyword>
<evidence type="ECO:0000313" key="3">
    <source>
        <dbReference type="Proteomes" id="UP000265801"/>
    </source>
</evidence>
<feature type="transmembrane region" description="Helical" evidence="1">
    <location>
        <begin position="27"/>
        <end position="45"/>
    </location>
</feature>
<dbReference type="Proteomes" id="UP000265801">
    <property type="component" value="Unassembled WGS sequence"/>
</dbReference>
<dbReference type="RefSeq" id="WP_119544954.1">
    <property type="nucleotide sequence ID" value="NZ_QXIR01000001.1"/>
</dbReference>
<keyword evidence="1" id="KW-1133">Transmembrane helix</keyword>
<evidence type="ECO:0000256" key="1">
    <source>
        <dbReference type="SAM" id="Phobius"/>
    </source>
</evidence>